<keyword evidence="1" id="KW-0175">Coiled coil</keyword>
<keyword evidence="4" id="KW-1185">Reference proteome</keyword>
<feature type="coiled-coil region" evidence="1">
    <location>
        <begin position="114"/>
        <end position="176"/>
    </location>
</feature>
<feature type="compositionally biased region" description="Polar residues" evidence="2">
    <location>
        <begin position="1"/>
        <end position="21"/>
    </location>
</feature>
<proteinExistence type="predicted"/>
<reference evidence="3 4" key="1">
    <citation type="submission" date="2019-09" db="EMBL/GenBank/DDBJ databases">
        <authorList>
            <person name="Ou C."/>
        </authorList>
    </citation>
    <scope>NUCLEOTIDE SEQUENCE [LARGE SCALE GENOMIC DNA]</scope>
    <source>
        <strain evidence="3">S2</strain>
        <tissue evidence="3">Leaf</tissue>
    </source>
</reference>
<dbReference type="AlphaFoldDB" id="A0A5N5FDI6"/>
<sequence>MENITGLGQNVINNDEGNDQNVNKHTEQTDEPENISINEAQTEFDKLFAEEIIKLDATVQKHIIGMNTVISEELFDEFKKASSIAEKMYITFREMMTHTMDASNRECLILSQMIKMLNSEVEKLLQEIEINKKNNNALNTEMLKMQTKTNANNLKINNYLKQIASLENKLKETQSRAAEMEPMSNVAEMEVERTPTTSPIIPITEHVQNDVNEGKQYVTKTKEKTRTLFQNTKVEATQVQATKVEETKGELPPKACLKSHLKAKKKETKKITKGDTKSKCPSSKRAYKLLDQYYRQCELDYFWLMPKTRSMATKLVVLRSDLTSLFVNEPIDAKLIDDFFYIKSENEMKEGKEQNLYLSTYIFNDMEIQRSKSDDEYLDQRLKTILEENVDKVGNVFIPMKHYFHFTLIVWDI</sequence>
<evidence type="ECO:0000313" key="4">
    <source>
        <dbReference type="Proteomes" id="UP000327157"/>
    </source>
</evidence>
<evidence type="ECO:0000256" key="2">
    <source>
        <dbReference type="SAM" id="MobiDB-lite"/>
    </source>
</evidence>
<protein>
    <submittedName>
        <fullName evidence="3">Uncharacterized protein</fullName>
    </submittedName>
</protein>
<organism evidence="3 4">
    <name type="scientific">Pyrus ussuriensis x Pyrus communis</name>
    <dbReference type="NCBI Taxonomy" id="2448454"/>
    <lineage>
        <taxon>Eukaryota</taxon>
        <taxon>Viridiplantae</taxon>
        <taxon>Streptophyta</taxon>
        <taxon>Embryophyta</taxon>
        <taxon>Tracheophyta</taxon>
        <taxon>Spermatophyta</taxon>
        <taxon>Magnoliopsida</taxon>
        <taxon>eudicotyledons</taxon>
        <taxon>Gunneridae</taxon>
        <taxon>Pentapetalae</taxon>
        <taxon>rosids</taxon>
        <taxon>fabids</taxon>
        <taxon>Rosales</taxon>
        <taxon>Rosaceae</taxon>
        <taxon>Amygdaloideae</taxon>
        <taxon>Maleae</taxon>
        <taxon>Pyrus</taxon>
    </lineage>
</organism>
<feature type="region of interest" description="Disordered" evidence="2">
    <location>
        <begin position="1"/>
        <end position="36"/>
    </location>
</feature>
<dbReference type="EMBL" id="SMOL01000753">
    <property type="protein sequence ID" value="KAB2599220.1"/>
    <property type="molecule type" value="Genomic_DNA"/>
</dbReference>
<name>A0A5N5FDI6_9ROSA</name>
<comment type="caution">
    <text evidence="3">The sequence shown here is derived from an EMBL/GenBank/DDBJ whole genome shotgun (WGS) entry which is preliminary data.</text>
</comment>
<gene>
    <name evidence="3" type="ORF">D8674_009491</name>
</gene>
<dbReference type="Proteomes" id="UP000327157">
    <property type="component" value="Chromosome 13"/>
</dbReference>
<evidence type="ECO:0000313" key="3">
    <source>
        <dbReference type="EMBL" id="KAB2599220.1"/>
    </source>
</evidence>
<reference evidence="3 4" key="3">
    <citation type="submission" date="2019-11" db="EMBL/GenBank/DDBJ databases">
        <title>A de novo genome assembly of a pear dwarfing rootstock.</title>
        <authorList>
            <person name="Wang F."/>
            <person name="Wang J."/>
            <person name="Li S."/>
            <person name="Zhang Y."/>
            <person name="Fang M."/>
            <person name="Ma L."/>
            <person name="Zhao Y."/>
            <person name="Jiang S."/>
        </authorList>
    </citation>
    <scope>NUCLEOTIDE SEQUENCE [LARGE SCALE GENOMIC DNA]</scope>
    <source>
        <strain evidence="3">S2</strain>
        <tissue evidence="3">Leaf</tissue>
    </source>
</reference>
<evidence type="ECO:0000256" key="1">
    <source>
        <dbReference type="SAM" id="Coils"/>
    </source>
</evidence>
<reference evidence="4" key="2">
    <citation type="submission" date="2019-10" db="EMBL/GenBank/DDBJ databases">
        <title>A de novo genome assembly of a pear dwarfing rootstock.</title>
        <authorList>
            <person name="Wang F."/>
            <person name="Wang J."/>
            <person name="Li S."/>
            <person name="Zhang Y."/>
            <person name="Fang M."/>
            <person name="Ma L."/>
            <person name="Zhao Y."/>
            <person name="Jiang S."/>
        </authorList>
    </citation>
    <scope>NUCLEOTIDE SEQUENCE [LARGE SCALE GENOMIC DNA]</scope>
</reference>
<accession>A0A5N5FDI6</accession>